<evidence type="ECO:0000256" key="5">
    <source>
        <dbReference type="ARBA" id="ARBA00022679"/>
    </source>
</evidence>
<dbReference type="Pfam" id="PF00432">
    <property type="entry name" value="Prenyltrans"/>
    <property type="match status" value="1"/>
</dbReference>
<proteinExistence type="inferred from homology"/>
<dbReference type="PANTHER" id="PTHR11774">
    <property type="entry name" value="GERANYLGERANYL TRANSFERASE TYPE BETA SUBUNIT"/>
    <property type="match status" value="1"/>
</dbReference>
<dbReference type="InterPro" id="IPR045089">
    <property type="entry name" value="PGGT1B-like"/>
</dbReference>
<dbReference type="GO" id="GO:0072657">
    <property type="term" value="P:protein localization to membrane"/>
    <property type="evidence" value="ECO:0007669"/>
    <property type="project" value="UniProtKB-ARBA"/>
</dbReference>
<evidence type="ECO:0000256" key="9">
    <source>
        <dbReference type="ARBA" id="ARBA00047658"/>
    </source>
</evidence>
<dbReference type="EC" id="2.5.1.60" evidence="3 11"/>
<dbReference type="PANTHER" id="PTHR11774:SF11">
    <property type="entry name" value="GERANYLGERANYL TRANSFERASE TYPE-2 SUBUNIT BETA"/>
    <property type="match status" value="1"/>
</dbReference>
<dbReference type="InterPro" id="IPR008930">
    <property type="entry name" value="Terpenoid_cyclase/PrenylTrfase"/>
</dbReference>
<dbReference type="InterPro" id="IPR026873">
    <property type="entry name" value="Ptb1"/>
</dbReference>
<name>A0A0W4ZUG3_PNEJ7</name>
<dbReference type="FunFam" id="1.50.10.20:FF:000012">
    <property type="entry name" value="Geranylgeranyl transferase type-2 subunit beta"/>
    <property type="match status" value="1"/>
</dbReference>
<evidence type="ECO:0000256" key="7">
    <source>
        <dbReference type="ARBA" id="ARBA00022737"/>
    </source>
</evidence>
<dbReference type="AlphaFoldDB" id="A0A0W4ZUG3"/>
<comment type="similarity">
    <text evidence="1 11">Belongs to the protein prenyltransferase subunit beta family.</text>
</comment>
<evidence type="ECO:0000256" key="4">
    <source>
        <dbReference type="ARBA" id="ARBA00022602"/>
    </source>
</evidence>
<keyword evidence="14" id="KW-1185">Reference proteome</keyword>
<keyword evidence="6 11" id="KW-0479">Metal-binding</keyword>
<dbReference type="VEuPathDB" id="FungiDB:T551_00713"/>
<evidence type="ECO:0000256" key="3">
    <source>
        <dbReference type="ARBA" id="ARBA00012656"/>
    </source>
</evidence>
<evidence type="ECO:0000256" key="6">
    <source>
        <dbReference type="ARBA" id="ARBA00022723"/>
    </source>
</evidence>
<evidence type="ECO:0000256" key="1">
    <source>
        <dbReference type="ARBA" id="ARBA00010497"/>
    </source>
</evidence>
<evidence type="ECO:0000256" key="11">
    <source>
        <dbReference type="RuleBase" id="RU365076"/>
    </source>
</evidence>
<protein>
    <recommendedName>
        <fullName evidence="10 11">Geranylgeranyl transferase type-2 subunit beta</fullName>
        <ecNumber evidence="3 11">2.5.1.60</ecNumber>
    </recommendedName>
</protein>
<organism evidence="13 14">
    <name type="scientific">Pneumocystis jirovecii (strain RU7)</name>
    <name type="common">Human pneumocystis pneumonia agent</name>
    <dbReference type="NCBI Taxonomy" id="1408657"/>
    <lineage>
        <taxon>Eukaryota</taxon>
        <taxon>Fungi</taxon>
        <taxon>Dikarya</taxon>
        <taxon>Ascomycota</taxon>
        <taxon>Taphrinomycotina</taxon>
        <taxon>Pneumocystomycetes</taxon>
        <taxon>Pneumocystaceae</taxon>
        <taxon>Pneumocystis</taxon>
    </lineage>
</organism>
<keyword evidence="7" id="KW-0677">Repeat</keyword>
<evidence type="ECO:0000256" key="10">
    <source>
        <dbReference type="ARBA" id="ARBA00069127"/>
    </source>
</evidence>
<dbReference type="GO" id="GO:0004663">
    <property type="term" value="F:Rab geranylgeranyltransferase activity"/>
    <property type="evidence" value="ECO:0007669"/>
    <property type="project" value="UniProtKB-UniRule"/>
</dbReference>
<comment type="function">
    <text evidence="11">Catalyzes the transfer of a geranylgeranyl moiety from geranylgeranyl diphosphate to both cysteines of proteins with the C-terminal sequence -XXCC, -XCXC and -CCXX.</text>
</comment>
<dbReference type="GO" id="GO:0005968">
    <property type="term" value="C:Rab-protein geranylgeranyltransferase complex"/>
    <property type="evidence" value="ECO:0007669"/>
    <property type="project" value="UniProtKB-UniRule"/>
</dbReference>
<keyword evidence="5 11" id="KW-0808">Transferase</keyword>
<evidence type="ECO:0000313" key="13">
    <source>
        <dbReference type="EMBL" id="KTW32031.1"/>
    </source>
</evidence>
<dbReference type="GO" id="GO:0006612">
    <property type="term" value="P:protein targeting to membrane"/>
    <property type="evidence" value="ECO:0007669"/>
    <property type="project" value="EnsemblFungi"/>
</dbReference>
<comment type="caution">
    <text evidence="13">The sequence shown here is derived from an EMBL/GenBank/DDBJ whole genome shotgun (WGS) entry which is preliminary data.</text>
</comment>
<keyword evidence="8 11" id="KW-0862">Zinc</keyword>
<evidence type="ECO:0000313" key="14">
    <source>
        <dbReference type="Proteomes" id="UP000053447"/>
    </source>
</evidence>
<feature type="domain" description="Prenyltransferase alpha-alpha toroid" evidence="12">
    <location>
        <begin position="4"/>
        <end position="301"/>
    </location>
</feature>
<dbReference type="GO" id="GO:0046872">
    <property type="term" value="F:metal ion binding"/>
    <property type="evidence" value="ECO:0007669"/>
    <property type="project" value="UniProtKB-KW"/>
</dbReference>
<dbReference type="eggNOG" id="KOG0366">
    <property type="taxonomic scope" value="Eukaryota"/>
</dbReference>
<dbReference type="STRING" id="1408657.A0A0W4ZUG3"/>
<dbReference type="GeneID" id="28939232"/>
<comment type="subunit">
    <text evidence="2">Heterodimer of an alpha and a beta subunit.</text>
</comment>
<dbReference type="RefSeq" id="XP_018230723.1">
    <property type="nucleotide sequence ID" value="XM_018372977.1"/>
</dbReference>
<gene>
    <name evidence="13" type="ORF">T551_00713</name>
</gene>
<evidence type="ECO:0000256" key="2">
    <source>
        <dbReference type="ARBA" id="ARBA00011355"/>
    </source>
</evidence>
<dbReference type="EMBL" id="LFWA01000003">
    <property type="protein sequence ID" value="KTW32031.1"/>
    <property type="molecule type" value="Genomic_DNA"/>
</dbReference>
<dbReference type="GO" id="GO:0170069">
    <property type="term" value="C:geranylgeranyltransferase-III complex"/>
    <property type="evidence" value="ECO:0007669"/>
    <property type="project" value="EnsemblFungi"/>
</dbReference>
<accession>A0A0W4ZUG3</accession>
<comment type="catalytic activity">
    <reaction evidence="9 11">
        <text>geranylgeranyl diphosphate + L-cysteinyl-[protein] = S-geranylgeranyl-L-cysteinyl-[protein] + diphosphate</text>
        <dbReference type="Rhea" id="RHEA:21240"/>
        <dbReference type="Rhea" id="RHEA-COMP:10131"/>
        <dbReference type="Rhea" id="RHEA-COMP:11537"/>
        <dbReference type="ChEBI" id="CHEBI:29950"/>
        <dbReference type="ChEBI" id="CHEBI:33019"/>
        <dbReference type="ChEBI" id="CHEBI:57533"/>
        <dbReference type="ChEBI" id="CHEBI:86021"/>
        <dbReference type="EC" id="2.5.1.60"/>
    </reaction>
</comment>
<sequence length="318" mass="36252">MLELFVDKHIEYILSFSSRNLIDFSEEHYKKLQNINWVLNALFIIDRKDLIPRDNVIDFVMSCKYEDDSIEGFGQIPFSDPHLLNTLYAVQILAICDSIDKINPEKIAKYISSLQDPETGSFKGYLWSEIDARFMYGAVCCLSIIDRLDVINSEKAIEWILKCQNCDGGFGEIPGAESHAGHVLSCVATLSLFKRLDLIDVNLVSSWLSERQVLSGGLNGRPEKAEDVCYSWWVFSPLVMMNRSHWIDNESLVNYILLCQDSEKGGISERPKGDPDLFHTSIGIISLSILKYPGLLEMSPDYFLPMKILQKLKKNKHN</sequence>
<dbReference type="Gene3D" id="1.50.10.20">
    <property type="match status" value="1"/>
</dbReference>
<keyword evidence="4 11" id="KW-0637">Prenyltransferase</keyword>
<comment type="cofactor">
    <cofactor evidence="11">
        <name>Zn(2+)</name>
        <dbReference type="ChEBI" id="CHEBI:29105"/>
    </cofactor>
    <text evidence="11">Binds 1 zinc ion per subunit.</text>
</comment>
<dbReference type="Proteomes" id="UP000053447">
    <property type="component" value="Unassembled WGS sequence"/>
</dbReference>
<evidence type="ECO:0000259" key="12">
    <source>
        <dbReference type="Pfam" id="PF00432"/>
    </source>
</evidence>
<reference evidence="14" key="1">
    <citation type="journal article" date="2016" name="Nat. Commun.">
        <title>Genome analysis of three Pneumocystis species reveals adaptation mechanisms to life exclusively in mammalian hosts.</title>
        <authorList>
            <person name="Ma L."/>
            <person name="Chen Z."/>
            <person name="Huang D.W."/>
            <person name="Kutty G."/>
            <person name="Ishihara M."/>
            <person name="Wang H."/>
            <person name="Abouelleil A."/>
            <person name="Bishop L."/>
            <person name="Davey E."/>
            <person name="Deng R."/>
            <person name="Deng X."/>
            <person name="Fan L."/>
            <person name="Fantoni G."/>
            <person name="Fitzgerald M."/>
            <person name="Gogineni E."/>
            <person name="Goldberg J.M."/>
            <person name="Handley G."/>
            <person name="Hu X."/>
            <person name="Huber C."/>
            <person name="Jiao X."/>
            <person name="Jones K."/>
            <person name="Levin J.Z."/>
            <person name="Liu Y."/>
            <person name="Macdonald P."/>
            <person name="Melnikov A."/>
            <person name="Raley C."/>
            <person name="Sassi M."/>
            <person name="Sherman B.T."/>
            <person name="Song X."/>
            <person name="Sykes S."/>
            <person name="Tran B."/>
            <person name="Walsh L."/>
            <person name="Xia Y."/>
            <person name="Yang J."/>
            <person name="Young S."/>
            <person name="Zeng Q."/>
            <person name="Zheng X."/>
            <person name="Stephens R."/>
            <person name="Nusbaum C."/>
            <person name="Birren B.W."/>
            <person name="Azadi P."/>
            <person name="Lempicki R.A."/>
            <person name="Cuomo C.A."/>
            <person name="Kovacs J.A."/>
        </authorList>
    </citation>
    <scope>NUCLEOTIDE SEQUENCE [LARGE SCALE GENOMIC DNA]</scope>
    <source>
        <strain evidence="14">RU7</strain>
    </source>
</reference>
<dbReference type="CDD" id="cd02894">
    <property type="entry name" value="GGTase-II"/>
    <property type="match status" value="1"/>
</dbReference>
<dbReference type="GO" id="GO:0006888">
    <property type="term" value="P:endoplasmic reticulum to Golgi vesicle-mediated transport"/>
    <property type="evidence" value="ECO:0007669"/>
    <property type="project" value="EnsemblFungi"/>
</dbReference>
<dbReference type="OrthoDB" id="5428259at2759"/>
<dbReference type="SUPFAM" id="SSF48239">
    <property type="entry name" value="Terpenoid cyclases/Protein prenyltransferases"/>
    <property type="match status" value="1"/>
</dbReference>
<dbReference type="InterPro" id="IPR001330">
    <property type="entry name" value="Prenyltrans"/>
</dbReference>
<evidence type="ECO:0000256" key="8">
    <source>
        <dbReference type="ARBA" id="ARBA00022833"/>
    </source>
</evidence>